<evidence type="ECO:0000313" key="3">
    <source>
        <dbReference type="Proteomes" id="UP000275078"/>
    </source>
</evidence>
<organism evidence="2 3">
    <name type="scientific">Ascobolus immersus RN42</name>
    <dbReference type="NCBI Taxonomy" id="1160509"/>
    <lineage>
        <taxon>Eukaryota</taxon>
        <taxon>Fungi</taxon>
        <taxon>Dikarya</taxon>
        <taxon>Ascomycota</taxon>
        <taxon>Pezizomycotina</taxon>
        <taxon>Pezizomycetes</taxon>
        <taxon>Pezizales</taxon>
        <taxon>Ascobolaceae</taxon>
        <taxon>Ascobolus</taxon>
    </lineage>
</organism>
<evidence type="ECO:0000256" key="1">
    <source>
        <dbReference type="SAM" id="MobiDB-lite"/>
    </source>
</evidence>
<dbReference type="EMBL" id="ML119960">
    <property type="protein sequence ID" value="RPA71187.1"/>
    <property type="molecule type" value="Genomic_DNA"/>
</dbReference>
<gene>
    <name evidence="2" type="ORF">BJ508DRAFT_336300</name>
</gene>
<dbReference type="Proteomes" id="UP000275078">
    <property type="component" value="Unassembled WGS sequence"/>
</dbReference>
<reference evidence="2 3" key="1">
    <citation type="journal article" date="2018" name="Nat. Ecol. Evol.">
        <title>Pezizomycetes genomes reveal the molecular basis of ectomycorrhizal truffle lifestyle.</title>
        <authorList>
            <person name="Murat C."/>
            <person name="Payen T."/>
            <person name="Noel B."/>
            <person name="Kuo A."/>
            <person name="Morin E."/>
            <person name="Chen J."/>
            <person name="Kohler A."/>
            <person name="Krizsan K."/>
            <person name="Balestrini R."/>
            <person name="Da Silva C."/>
            <person name="Montanini B."/>
            <person name="Hainaut M."/>
            <person name="Levati E."/>
            <person name="Barry K.W."/>
            <person name="Belfiori B."/>
            <person name="Cichocki N."/>
            <person name="Clum A."/>
            <person name="Dockter R.B."/>
            <person name="Fauchery L."/>
            <person name="Guy J."/>
            <person name="Iotti M."/>
            <person name="Le Tacon F."/>
            <person name="Lindquist E.A."/>
            <person name="Lipzen A."/>
            <person name="Malagnac F."/>
            <person name="Mello A."/>
            <person name="Molinier V."/>
            <person name="Miyauchi S."/>
            <person name="Poulain J."/>
            <person name="Riccioni C."/>
            <person name="Rubini A."/>
            <person name="Sitrit Y."/>
            <person name="Splivallo R."/>
            <person name="Traeger S."/>
            <person name="Wang M."/>
            <person name="Zifcakova L."/>
            <person name="Wipf D."/>
            <person name="Zambonelli A."/>
            <person name="Paolocci F."/>
            <person name="Nowrousian M."/>
            <person name="Ottonello S."/>
            <person name="Baldrian P."/>
            <person name="Spatafora J.W."/>
            <person name="Henrissat B."/>
            <person name="Nagy L.G."/>
            <person name="Aury J.M."/>
            <person name="Wincker P."/>
            <person name="Grigoriev I.V."/>
            <person name="Bonfante P."/>
            <person name="Martin F.M."/>
        </authorList>
    </citation>
    <scope>NUCLEOTIDE SEQUENCE [LARGE SCALE GENOMIC DNA]</scope>
    <source>
        <strain evidence="2 3">RN42</strain>
    </source>
</reference>
<accession>A0A3N4HBM5</accession>
<keyword evidence="3" id="KW-1185">Reference proteome</keyword>
<feature type="region of interest" description="Disordered" evidence="1">
    <location>
        <begin position="37"/>
        <end position="104"/>
    </location>
</feature>
<proteinExistence type="predicted"/>
<dbReference type="AlphaFoldDB" id="A0A3N4HBM5"/>
<feature type="compositionally biased region" description="Basic and acidic residues" evidence="1">
    <location>
        <begin position="73"/>
        <end position="83"/>
    </location>
</feature>
<feature type="region of interest" description="Disordered" evidence="1">
    <location>
        <begin position="117"/>
        <end position="181"/>
    </location>
</feature>
<evidence type="ECO:0000313" key="2">
    <source>
        <dbReference type="EMBL" id="RPA71187.1"/>
    </source>
</evidence>
<protein>
    <submittedName>
        <fullName evidence="2">Uncharacterized protein</fullName>
    </submittedName>
</protein>
<name>A0A3N4HBM5_ASCIM</name>
<feature type="compositionally biased region" description="Basic residues" evidence="1">
    <location>
        <begin position="57"/>
        <end position="72"/>
    </location>
</feature>
<sequence length="181" mass="19977">MAHSPVTASPQRHAIICTGNDGTSIETPSRTITVRSSIMANPGRDGSLPSDGITSRARNKLHWKHPSTRRNRYREQPSAHSREQSLYGAAGSQTPVEMAHSPAPHHLMDHNQLLQHRTSAPSKQRQKQAPHLASECVGTTKTLRNSTTGEPSCKTPPLHPEPHQNAQYTRHTRQLEPPAHT</sequence>
<feature type="compositionally biased region" description="Polar residues" evidence="1">
    <location>
        <begin position="137"/>
        <end position="150"/>
    </location>
</feature>